<dbReference type="AlphaFoldDB" id="A0A2C5XHA4"/>
<dbReference type="Pfam" id="PF04749">
    <property type="entry name" value="PLAC8"/>
    <property type="match status" value="1"/>
</dbReference>
<protein>
    <submittedName>
        <fullName evidence="2">Uncharacterized protein</fullName>
    </submittedName>
</protein>
<evidence type="ECO:0000313" key="2">
    <source>
        <dbReference type="EMBL" id="PHH62598.1"/>
    </source>
</evidence>
<gene>
    <name evidence="2" type="ORF">CDD81_6832</name>
</gene>
<dbReference type="OrthoDB" id="1045822at2759"/>
<dbReference type="Proteomes" id="UP000226192">
    <property type="component" value="Unassembled WGS sequence"/>
</dbReference>
<proteinExistence type="predicted"/>
<evidence type="ECO:0000256" key="1">
    <source>
        <dbReference type="SAM" id="MobiDB-lite"/>
    </source>
</evidence>
<evidence type="ECO:0000313" key="3">
    <source>
        <dbReference type="Proteomes" id="UP000226192"/>
    </source>
</evidence>
<keyword evidence="3" id="KW-1185">Reference proteome</keyword>
<feature type="region of interest" description="Disordered" evidence="1">
    <location>
        <begin position="175"/>
        <end position="274"/>
    </location>
</feature>
<accession>A0A2C5XHA4</accession>
<comment type="caution">
    <text evidence="2">The sequence shown here is derived from an EMBL/GenBank/DDBJ whole genome shotgun (WGS) entry which is preliminary data.</text>
</comment>
<reference evidence="2 3" key="1">
    <citation type="submission" date="2017-06" db="EMBL/GenBank/DDBJ databases">
        <title>Ant-infecting Ophiocordyceps genomes reveal a high diversity of potential behavioral manipulation genes and a possible major role for enterotoxins.</title>
        <authorList>
            <person name="De Bekker C."/>
            <person name="Evans H.C."/>
            <person name="Brachmann A."/>
            <person name="Hughes D.P."/>
        </authorList>
    </citation>
    <scope>NUCLEOTIDE SEQUENCE [LARGE SCALE GENOMIC DNA]</scope>
    <source>
        <strain evidence="2 3">Map64</strain>
    </source>
</reference>
<dbReference type="STRING" id="1399860.A0A2C5XHA4"/>
<feature type="compositionally biased region" description="Low complexity" evidence="1">
    <location>
        <begin position="200"/>
        <end position="221"/>
    </location>
</feature>
<dbReference type="EMBL" id="NJET01000067">
    <property type="protein sequence ID" value="PHH62598.1"/>
    <property type="molecule type" value="Genomic_DNA"/>
</dbReference>
<feature type="compositionally biased region" description="Basic and acidic residues" evidence="1">
    <location>
        <begin position="454"/>
        <end position="485"/>
    </location>
</feature>
<feature type="region of interest" description="Disordered" evidence="1">
    <location>
        <begin position="371"/>
        <end position="485"/>
    </location>
</feature>
<feature type="compositionally biased region" description="Polar residues" evidence="1">
    <location>
        <begin position="189"/>
        <end position="199"/>
    </location>
</feature>
<name>A0A2C5XHA4_9HYPO</name>
<sequence>MDRQVQIHWTQDYRFRHLRSPPAWYHRRTSPFWTPQPSARMEKQAAFERKGQWQWQGADNASSSFNESCLEATCWPCGLYARTVMRLHSALAGHDAEYTGDLGFCNADCTQFAACLPFYGFFVSRLQTTIRSFYGISGRNHSDWYDGCCCPCVTLVRSEQEILLRERQYKRLRSLHDSSSASSQYQSQTPMTYDSSPVKSSTAQTKSSSSPTKSSSAPTQTLSPPVQWGNSASLAQRPSPRQAAPCSRMAGGDSMTAMGRPMREGSAPGRATAPFGLSVGEAKLMKQPRGNPAAVNASKTVDVPVIHYLDNEWYMVPVSQSAQTQGDAKKRRASSAAADGTCRADQAIPRKPVPITATLIGRHSLSQHELVSMGVSSAPKPRCSDEDETSQISPRRLLHRLEEDGSVTGQESPRDEQTAEAEEPSRPPAVAHDATVEQVGPTSKTLDSGVKVDAASHEAKPAALEASKDVEFEEAPRRPVADTKD</sequence>
<dbReference type="InterPro" id="IPR006461">
    <property type="entry name" value="PLAC_motif_containing"/>
</dbReference>
<feature type="compositionally biased region" description="Polar residues" evidence="1">
    <location>
        <begin position="222"/>
        <end position="236"/>
    </location>
</feature>
<feature type="region of interest" description="Disordered" evidence="1">
    <location>
        <begin position="320"/>
        <end position="349"/>
    </location>
</feature>
<organism evidence="2 3">
    <name type="scientific">Ophiocordyceps australis</name>
    <dbReference type="NCBI Taxonomy" id="1399860"/>
    <lineage>
        <taxon>Eukaryota</taxon>
        <taxon>Fungi</taxon>
        <taxon>Dikarya</taxon>
        <taxon>Ascomycota</taxon>
        <taxon>Pezizomycotina</taxon>
        <taxon>Sordariomycetes</taxon>
        <taxon>Hypocreomycetidae</taxon>
        <taxon>Hypocreales</taxon>
        <taxon>Ophiocordycipitaceae</taxon>
        <taxon>Ophiocordyceps</taxon>
    </lineage>
</organism>
<feature type="compositionally biased region" description="Low complexity" evidence="1">
    <location>
        <begin position="178"/>
        <end position="188"/>
    </location>
</feature>